<protein>
    <submittedName>
        <fullName evidence="3">Uncharacterized protein</fullName>
    </submittedName>
</protein>
<feature type="signal peptide" evidence="2">
    <location>
        <begin position="1"/>
        <end position="17"/>
    </location>
</feature>
<proteinExistence type="predicted"/>
<name>A0AA36MAS3_CYLNA</name>
<evidence type="ECO:0000313" key="4">
    <source>
        <dbReference type="Proteomes" id="UP001176961"/>
    </source>
</evidence>
<gene>
    <name evidence="3" type="ORF">CYNAS_LOCUS15738</name>
</gene>
<dbReference type="PANTHER" id="PTHR21593">
    <property type="entry name" value="PRION-LIKE- Q/N-RICH -DOMAIN-BEARING PROTEIN PROTEIN"/>
    <property type="match status" value="1"/>
</dbReference>
<reference evidence="3" key="1">
    <citation type="submission" date="2023-07" db="EMBL/GenBank/DDBJ databases">
        <authorList>
            <consortium name="CYATHOMIX"/>
        </authorList>
    </citation>
    <scope>NUCLEOTIDE SEQUENCE</scope>
    <source>
        <strain evidence="3">N/A</strain>
    </source>
</reference>
<keyword evidence="4" id="KW-1185">Reference proteome</keyword>
<keyword evidence="1" id="KW-0175">Coiled coil</keyword>
<feature type="coiled-coil region" evidence="1">
    <location>
        <begin position="162"/>
        <end position="196"/>
    </location>
</feature>
<sequence length="211" mass="24275">MSQALLFLVGLVAAISAKPFFGGPCQFGPPPPPPPCGLPPFIDDLPEDAQQKIRDIWKDYKEGEKCYNEHGLTREVMDSLPREAKKAMHKNGPPLPPPLRKAPKEVQDQFRAIFKEKNISFEEKIKKVYNLAQTALQGDLLKEFNDFHNKMEEHKKAIDEKVEKLSPEAKAAHDKLKELEKQKREIFQNLSDAARDELFELWEEKHKRPKP</sequence>
<dbReference type="PANTHER" id="PTHR21593:SF39">
    <property type="entry name" value="DUF148 DOMAIN-CONTAINING PROTEIN"/>
    <property type="match status" value="1"/>
</dbReference>
<evidence type="ECO:0000313" key="3">
    <source>
        <dbReference type="EMBL" id="CAJ0603755.1"/>
    </source>
</evidence>
<dbReference type="EMBL" id="CATQJL010000305">
    <property type="protein sequence ID" value="CAJ0603755.1"/>
    <property type="molecule type" value="Genomic_DNA"/>
</dbReference>
<dbReference type="InterPro" id="IPR052823">
    <property type="entry name" value="SXP/RAL-2_related"/>
</dbReference>
<dbReference type="Proteomes" id="UP001176961">
    <property type="component" value="Unassembled WGS sequence"/>
</dbReference>
<comment type="caution">
    <text evidence="3">The sequence shown here is derived from an EMBL/GenBank/DDBJ whole genome shotgun (WGS) entry which is preliminary data.</text>
</comment>
<feature type="chain" id="PRO_5041236075" evidence="2">
    <location>
        <begin position="18"/>
        <end position="211"/>
    </location>
</feature>
<keyword evidence="2" id="KW-0732">Signal</keyword>
<dbReference type="AlphaFoldDB" id="A0AA36MAS3"/>
<evidence type="ECO:0000256" key="1">
    <source>
        <dbReference type="SAM" id="Coils"/>
    </source>
</evidence>
<organism evidence="3 4">
    <name type="scientific">Cylicocyclus nassatus</name>
    <name type="common">Nematode worm</name>
    <dbReference type="NCBI Taxonomy" id="53992"/>
    <lineage>
        <taxon>Eukaryota</taxon>
        <taxon>Metazoa</taxon>
        <taxon>Ecdysozoa</taxon>
        <taxon>Nematoda</taxon>
        <taxon>Chromadorea</taxon>
        <taxon>Rhabditida</taxon>
        <taxon>Rhabditina</taxon>
        <taxon>Rhabditomorpha</taxon>
        <taxon>Strongyloidea</taxon>
        <taxon>Strongylidae</taxon>
        <taxon>Cylicocyclus</taxon>
    </lineage>
</organism>
<evidence type="ECO:0000256" key="2">
    <source>
        <dbReference type="SAM" id="SignalP"/>
    </source>
</evidence>
<accession>A0AA36MAS3</accession>